<feature type="transmembrane region" description="Helical" evidence="1">
    <location>
        <begin position="87"/>
        <end position="112"/>
    </location>
</feature>
<reference evidence="2 3" key="1">
    <citation type="submission" date="2019-01" db="EMBL/GenBank/DDBJ databases">
        <title>Vagococcus silagei sp. nov. isolated from brewer's grain.</title>
        <authorList>
            <person name="Guu J.-R."/>
        </authorList>
    </citation>
    <scope>NUCLEOTIDE SEQUENCE [LARGE SCALE GENOMIC DNA]</scope>
    <source>
        <strain evidence="2 3">2B-2</strain>
    </source>
</reference>
<dbReference type="PANTHER" id="PTHR34821:SF2">
    <property type="entry name" value="INNER MEMBRANE PROTEIN YDCZ"/>
    <property type="match status" value="1"/>
</dbReference>
<comment type="caution">
    <text evidence="2">The sequence shown here is derived from an EMBL/GenBank/DDBJ whole genome shotgun (WGS) entry which is preliminary data.</text>
</comment>
<dbReference type="Proteomes" id="UP000310506">
    <property type="component" value="Unassembled WGS sequence"/>
</dbReference>
<evidence type="ECO:0000256" key="1">
    <source>
        <dbReference type="SAM" id="Phobius"/>
    </source>
</evidence>
<keyword evidence="1" id="KW-0812">Transmembrane</keyword>
<keyword evidence="1" id="KW-1133">Transmembrane helix</keyword>
<keyword evidence="1" id="KW-0472">Membrane</keyword>
<feature type="transmembrane region" description="Helical" evidence="1">
    <location>
        <begin position="34"/>
        <end position="51"/>
    </location>
</feature>
<protein>
    <submittedName>
        <fullName evidence="2">DMT family transporter</fullName>
    </submittedName>
</protein>
<name>A0A4S3B1G3_9ENTE</name>
<dbReference type="AlphaFoldDB" id="A0A4S3B1G3"/>
<dbReference type="EMBL" id="SDGV01000017">
    <property type="protein sequence ID" value="THB60954.1"/>
    <property type="molecule type" value="Genomic_DNA"/>
</dbReference>
<feature type="transmembrane region" description="Helical" evidence="1">
    <location>
        <begin position="124"/>
        <end position="139"/>
    </location>
</feature>
<dbReference type="InterPro" id="IPR006750">
    <property type="entry name" value="YdcZ"/>
</dbReference>
<keyword evidence="3" id="KW-1185">Reference proteome</keyword>
<evidence type="ECO:0000313" key="3">
    <source>
        <dbReference type="Proteomes" id="UP000310506"/>
    </source>
</evidence>
<gene>
    <name evidence="2" type="ORF">ESZ54_08285</name>
</gene>
<feature type="transmembrane region" description="Helical" evidence="1">
    <location>
        <begin position="63"/>
        <end position="81"/>
    </location>
</feature>
<evidence type="ECO:0000313" key="2">
    <source>
        <dbReference type="EMBL" id="THB60954.1"/>
    </source>
</evidence>
<proteinExistence type="predicted"/>
<dbReference type="Pfam" id="PF04657">
    <property type="entry name" value="DMT_YdcZ"/>
    <property type="match status" value="1"/>
</dbReference>
<dbReference type="PANTHER" id="PTHR34821">
    <property type="entry name" value="INNER MEMBRANE PROTEIN YDCZ"/>
    <property type="match status" value="1"/>
</dbReference>
<dbReference type="GO" id="GO:0005886">
    <property type="term" value="C:plasma membrane"/>
    <property type="evidence" value="ECO:0007669"/>
    <property type="project" value="TreeGrafter"/>
</dbReference>
<accession>A0A4S3B1G3</accession>
<organism evidence="2 3">
    <name type="scientific">Vagococcus silagei</name>
    <dbReference type="NCBI Taxonomy" id="2508885"/>
    <lineage>
        <taxon>Bacteria</taxon>
        <taxon>Bacillati</taxon>
        <taxon>Bacillota</taxon>
        <taxon>Bacilli</taxon>
        <taxon>Lactobacillales</taxon>
        <taxon>Enterococcaceae</taxon>
        <taxon>Vagococcus</taxon>
    </lineage>
</organism>
<dbReference type="OrthoDB" id="7864805at2"/>
<sequence length="140" mass="15197">MMQLISILIGALITLMITLNGSLSNSVGNYTASVLIHVIGLAAIIVIMIVTKTKMKFRNHLPWYLYTAGAIGIFTVIFNNLNFVTLGVSLTVALGLLGQSIASVLIDHYGWLGMKKIKFNQKKIVGLVLIIAGIVVMAFY</sequence>